<dbReference type="SMART" id="SM00448">
    <property type="entry name" value="REC"/>
    <property type="match status" value="1"/>
</dbReference>
<dbReference type="InterPro" id="IPR011006">
    <property type="entry name" value="CheY-like_superfamily"/>
</dbReference>
<dbReference type="Pfam" id="PF00072">
    <property type="entry name" value="Response_reg"/>
    <property type="match status" value="1"/>
</dbReference>
<organism evidence="3 4">
    <name type="scientific">Roseomonas genomospecies 6</name>
    <dbReference type="NCBI Taxonomy" id="214106"/>
    <lineage>
        <taxon>Bacteria</taxon>
        <taxon>Pseudomonadati</taxon>
        <taxon>Pseudomonadota</taxon>
        <taxon>Alphaproteobacteria</taxon>
        <taxon>Acetobacterales</taxon>
        <taxon>Roseomonadaceae</taxon>
        <taxon>Roseomonas</taxon>
    </lineage>
</organism>
<dbReference type="CDD" id="cd17557">
    <property type="entry name" value="REC_Rcp-like"/>
    <property type="match status" value="1"/>
</dbReference>
<name>A0A9W7NJ26_9PROT</name>
<dbReference type="PROSITE" id="PS50110">
    <property type="entry name" value="RESPONSE_REGULATORY"/>
    <property type="match status" value="1"/>
</dbReference>
<accession>A0A9W7NJ26</accession>
<protein>
    <submittedName>
        <fullName evidence="3">Response regulator</fullName>
    </submittedName>
</protein>
<dbReference type="OrthoDB" id="9793549at2"/>
<comment type="caution">
    <text evidence="3">The sequence shown here is derived from an EMBL/GenBank/DDBJ whole genome shotgun (WGS) entry which is preliminary data.</text>
</comment>
<dbReference type="InterPro" id="IPR052893">
    <property type="entry name" value="TCS_response_regulator"/>
</dbReference>
<evidence type="ECO:0000313" key="4">
    <source>
        <dbReference type="Proteomes" id="UP000480854"/>
    </source>
</evidence>
<evidence type="ECO:0000259" key="2">
    <source>
        <dbReference type="PROSITE" id="PS50110"/>
    </source>
</evidence>
<keyword evidence="4" id="KW-1185">Reference proteome</keyword>
<dbReference type="Gene3D" id="3.40.50.2300">
    <property type="match status" value="1"/>
</dbReference>
<gene>
    <name evidence="3" type="ORF">DS843_14925</name>
</gene>
<evidence type="ECO:0000256" key="1">
    <source>
        <dbReference type="PROSITE-ProRule" id="PRU00169"/>
    </source>
</evidence>
<dbReference type="GO" id="GO:0000160">
    <property type="term" value="P:phosphorelay signal transduction system"/>
    <property type="evidence" value="ECO:0007669"/>
    <property type="project" value="InterPro"/>
</dbReference>
<proteinExistence type="predicted"/>
<dbReference type="AlphaFoldDB" id="A0A9W7NJ26"/>
<dbReference type="EMBL" id="QOKW01000010">
    <property type="protein sequence ID" value="KAA0680111.1"/>
    <property type="molecule type" value="Genomic_DNA"/>
</dbReference>
<feature type="domain" description="Response regulatory" evidence="2">
    <location>
        <begin position="10"/>
        <end position="136"/>
    </location>
</feature>
<dbReference type="SUPFAM" id="SSF52172">
    <property type="entry name" value="CheY-like"/>
    <property type="match status" value="1"/>
</dbReference>
<dbReference type="PANTHER" id="PTHR44520:SF2">
    <property type="entry name" value="RESPONSE REGULATOR RCP1"/>
    <property type="match status" value="1"/>
</dbReference>
<feature type="modified residue" description="4-aspartylphosphate" evidence="1">
    <location>
        <position position="69"/>
    </location>
</feature>
<sequence length="148" mass="16590">MRDMSSAPFHILLVEDDPADAGLAKRAIRQGRILCDVHHAVDGVEALAYLRREGERYANARRPDLILLDLNMPRLDGRGVLTAIKQDVELRGIPVVVLTTSDVDRDVEAMYQLGANSFVTKPLDLQDFFSVISGLENYWFEIVKLPAK</sequence>
<dbReference type="PANTHER" id="PTHR44520">
    <property type="entry name" value="RESPONSE REGULATOR RCP1-RELATED"/>
    <property type="match status" value="1"/>
</dbReference>
<evidence type="ECO:0000313" key="3">
    <source>
        <dbReference type="EMBL" id="KAA0680111.1"/>
    </source>
</evidence>
<keyword evidence="1" id="KW-0597">Phosphoprotein</keyword>
<reference evidence="3 4" key="1">
    <citation type="submission" date="2018-07" db="EMBL/GenBank/DDBJ databases">
        <title>Genome sequence of Azospirillum sp. ATCC 49961.</title>
        <authorList>
            <person name="Sant'Anna F.H."/>
            <person name="Baldani J.I."/>
            <person name="Zilli J.E."/>
            <person name="Reis V.M."/>
            <person name="Hartmann A."/>
            <person name="Cruz L."/>
            <person name="de Souza E.M."/>
            <person name="de Oliveira Pedrosa F."/>
            <person name="Passaglia L.M.P."/>
        </authorList>
    </citation>
    <scope>NUCLEOTIDE SEQUENCE [LARGE SCALE GENOMIC DNA]</scope>
    <source>
        <strain evidence="3 4">ATCC 49961</strain>
    </source>
</reference>
<dbReference type="InterPro" id="IPR001789">
    <property type="entry name" value="Sig_transdc_resp-reg_receiver"/>
</dbReference>
<dbReference type="Proteomes" id="UP000480854">
    <property type="component" value="Unassembled WGS sequence"/>
</dbReference>